<evidence type="ECO:0000256" key="1">
    <source>
        <dbReference type="SAM" id="MobiDB-lite"/>
    </source>
</evidence>
<proteinExistence type="predicted"/>
<feature type="region of interest" description="Disordered" evidence="1">
    <location>
        <begin position="55"/>
        <end position="74"/>
    </location>
</feature>
<dbReference type="Proteomes" id="UP000245207">
    <property type="component" value="Unassembled WGS sequence"/>
</dbReference>
<accession>A0A2U1N3W5</accession>
<organism evidence="2 3">
    <name type="scientific">Artemisia annua</name>
    <name type="common">Sweet wormwood</name>
    <dbReference type="NCBI Taxonomy" id="35608"/>
    <lineage>
        <taxon>Eukaryota</taxon>
        <taxon>Viridiplantae</taxon>
        <taxon>Streptophyta</taxon>
        <taxon>Embryophyta</taxon>
        <taxon>Tracheophyta</taxon>
        <taxon>Spermatophyta</taxon>
        <taxon>Magnoliopsida</taxon>
        <taxon>eudicotyledons</taxon>
        <taxon>Gunneridae</taxon>
        <taxon>Pentapetalae</taxon>
        <taxon>asterids</taxon>
        <taxon>campanulids</taxon>
        <taxon>Asterales</taxon>
        <taxon>Asteraceae</taxon>
        <taxon>Asteroideae</taxon>
        <taxon>Anthemideae</taxon>
        <taxon>Artemisiinae</taxon>
        <taxon>Artemisia</taxon>
    </lineage>
</organism>
<dbReference type="STRING" id="35608.A0A2U1N3W5"/>
<gene>
    <name evidence="2" type="ORF">CTI12_AA312670</name>
</gene>
<dbReference type="AlphaFoldDB" id="A0A2U1N3W5"/>
<name>A0A2U1N3W5_ARTAN</name>
<dbReference type="EMBL" id="PKPP01003686">
    <property type="protein sequence ID" value="PWA68192.1"/>
    <property type="molecule type" value="Genomic_DNA"/>
</dbReference>
<sequence length="113" mass="12522">MVDKDSTLENTPTEWLRNVVFPTGGDSVASLAAAPVVEQTVEGTEGVNVDASNKHKAEEVKDDVEGESIEKKKEKKKEEAEKVVVFDVDKSEKKKKKKDKENCVLAINLHISR</sequence>
<reference evidence="2 3" key="1">
    <citation type="journal article" date="2018" name="Mol. Plant">
        <title>The genome of Artemisia annua provides insight into the evolution of Asteraceae family and artemisinin biosynthesis.</title>
        <authorList>
            <person name="Shen Q."/>
            <person name="Zhang L."/>
            <person name="Liao Z."/>
            <person name="Wang S."/>
            <person name="Yan T."/>
            <person name="Shi P."/>
            <person name="Liu M."/>
            <person name="Fu X."/>
            <person name="Pan Q."/>
            <person name="Wang Y."/>
            <person name="Lv Z."/>
            <person name="Lu X."/>
            <person name="Zhang F."/>
            <person name="Jiang W."/>
            <person name="Ma Y."/>
            <person name="Chen M."/>
            <person name="Hao X."/>
            <person name="Li L."/>
            <person name="Tang Y."/>
            <person name="Lv G."/>
            <person name="Zhou Y."/>
            <person name="Sun X."/>
            <person name="Brodelius P.E."/>
            <person name="Rose J.K.C."/>
            <person name="Tang K."/>
        </authorList>
    </citation>
    <scope>NUCLEOTIDE SEQUENCE [LARGE SCALE GENOMIC DNA]</scope>
    <source>
        <strain evidence="3">cv. Huhao1</strain>
        <tissue evidence="2">Leaf</tissue>
    </source>
</reference>
<evidence type="ECO:0000313" key="3">
    <source>
        <dbReference type="Proteomes" id="UP000245207"/>
    </source>
</evidence>
<comment type="caution">
    <text evidence="2">The sequence shown here is derived from an EMBL/GenBank/DDBJ whole genome shotgun (WGS) entry which is preliminary data.</text>
</comment>
<protein>
    <submittedName>
        <fullName evidence="2">Dyskerin-like protein</fullName>
    </submittedName>
</protein>
<evidence type="ECO:0000313" key="2">
    <source>
        <dbReference type="EMBL" id="PWA68192.1"/>
    </source>
</evidence>
<keyword evidence="3" id="KW-1185">Reference proteome</keyword>